<dbReference type="STRING" id="1166337.SAMN05192580_0392"/>
<reference evidence="2 3" key="1">
    <citation type="submission" date="2016-10" db="EMBL/GenBank/DDBJ databases">
        <authorList>
            <person name="de Groot N.N."/>
        </authorList>
    </citation>
    <scope>NUCLEOTIDE SEQUENCE [LARGE SCALE GENOMIC DNA]</scope>
    <source>
        <strain evidence="2 3">S5-249</strain>
    </source>
</reference>
<dbReference type="Gene3D" id="1.20.144.10">
    <property type="entry name" value="Phosphatidic acid phosphatase type 2/haloperoxidase"/>
    <property type="match status" value="1"/>
</dbReference>
<dbReference type="PANTHER" id="PTHR14969">
    <property type="entry name" value="SPHINGOSINE-1-PHOSPHATE PHOSPHOHYDROLASE"/>
    <property type="match status" value="1"/>
</dbReference>
<dbReference type="OrthoDB" id="8004717at2"/>
<protein>
    <submittedName>
        <fullName evidence="2">PAP2 superfamily protein</fullName>
    </submittedName>
</protein>
<accession>A0A1I6JKF9</accession>
<name>A0A1I6JKF9_9SPHN</name>
<dbReference type="Proteomes" id="UP000198824">
    <property type="component" value="Unassembled WGS sequence"/>
</dbReference>
<dbReference type="InterPro" id="IPR000326">
    <property type="entry name" value="PAP2/HPO"/>
</dbReference>
<dbReference type="RefSeq" id="WP_093309893.1">
    <property type="nucleotide sequence ID" value="NZ_FOZG01000001.1"/>
</dbReference>
<dbReference type="PANTHER" id="PTHR14969:SF13">
    <property type="entry name" value="AT30094P"/>
    <property type="match status" value="1"/>
</dbReference>
<evidence type="ECO:0000313" key="2">
    <source>
        <dbReference type="EMBL" id="SFR79409.1"/>
    </source>
</evidence>
<evidence type="ECO:0000259" key="1">
    <source>
        <dbReference type="Pfam" id="PF01569"/>
    </source>
</evidence>
<dbReference type="SUPFAM" id="SSF48317">
    <property type="entry name" value="Acid phosphatase/Vanadium-dependent haloperoxidase"/>
    <property type="match status" value="1"/>
</dbReference>
<proteinExistence type="predicted"/>
<sequence length="192" mass="19974">MDIPDAAQDATPIERADVRVAQAAACAREHPLVRAGGKLSELADQPPLIAISAATLAAGLLLRRPRLARAGARMLASHLLATAAKTVIKNRVDRTRPNLLVEEGRYEMASGETPGKEMRSFPSGHTAGIVAVTRALTRDYPESSLPGALVSVAVAAVQVPRCAHYPSDLAAGALIGVAAEAAVDRAARLLPP</sequence>
<evidence type="ECO:0000313" key="3">
    <source>
        <dbReference type="Proteomes" id="UP000198824"/>
    </source>
</evidence>
<gene>
    <name evidence="2" type="ORF">SAMN05192580_0392</name>
</gene>
<dbReference type="InterPro" id="IPR036938">
    <property type="entry name" value="PAP2/HPO_sf"/>
</dbReference>
<dbReference type="Pfam" id="PF01569">
    <property type="entry name" value="PAP2"/>
    <property type="match status" value="1"/>
</dbReference>
<feature type="domain" description="Phosphatidic acid phosphatase type 2/haloperoxidase" evidence="1">
    <location>
        <begin position="73"/>
        <end position="180"/>
    </location>
</feature>
<dbReference type="AlphaFoldDB" id="A0A1I6JKF9"/>
<dbReference type="CDD" id="cd01610">
    <property type="entry name" value="PAP2_like"/>
    <property type="match status" value="1"/>
</dbReference>
<keyword evidence="3" id="KW-1185">Reference proteome</keyword>
<organism evidence="2 3">
    <name type="scientific">Sphingomonas jatrophae</name>
    <dbReference type="NCBI Taxonomy" id="1166337"/>
    <lineage>
        <taxon>Bacteria</taxon>
        <taxon>Pseudomonadati</taxon>
        <taxon>Pseudomonadota</taxon>
        <taxon>Alphaproteobacteria</taxon>
        <taxon>Sphingomonadales</taxon>
        <taxon>Sphingomonadaceae</taxon>
        <taxon>Sphingomonas</taxon>
    </lineage>
</organism>
<dbReference type="EMBL" id="FOZG01000001">
    <property type="protein sequence ID" value="SFR79409.1"/>
    <property type="molecule type" value="Genomic_DNA"/>
</dbReference>